<name>A0A0H5QN25_9EUKA</name>
<feature type="region of interest" description="Disordered" evidence="1">
    <location>
        <begin position="27"/>
        <end position="51"/>
    </location>
</feature>
<accession>A0A0H5QN25</accession>
<sequence>MQRRKCCSTRDERPCLQRFLARITNSSLNDKSPLPLRRASEKEQKPFQFSDISVMESSLSDSNFSKPHPDEDVSHVICAALTNFATDDLEIYFSGGEKP</sequence>
<evidence type="ECO:0000256" key="1">
    <source>
        <dbReference type="SAM" id="MobiDB-lite"/>
    </source>
</evidence>
<proteinExistence type="predicted"/>
<dbReference type="EMBL" id="HACM01002946">
    <property type="protein sequence ID" value="CRZ03388.1"/>
    <property type="molecule type" value="Transcribed_RNA"/>
</dbReference>
<protein>
    <submittedName>
        <fullName evidence="2">Uncharacterized protein</fullName>
    </submittedName>
</protein>
<reference evidence="2" key="1">
    <citation type="submission" date="2015-04" db="EMBL/GenBank/DDBJ databases">
        <title>The genome sequence of the plant pathogenic Rhizarian Plasmodiophora brassicae reveals insights in its biotrophic life cycle and the origin of chitin synthesis.</title>
        <authorList>
            <person name="Schwelm A."/>
            <person name="Fogelqvist J."/>
            <person name="Knaust A."/>
            <person name="Julke S."/>
            <person name="Lilja T."/>
            <person name="Dhandapani V."/>
            <person name="Bonilla-Rosso G."/>
            <person name="Karlsson M."/>
            <person name="Shevchenko A."/>
            <person name="Choi S.R."/>
            <person name="Kim H.G."/>
            <person name="Park J.Y."/>
            <person name="Lim Y.P."/>
            <person name="Ludwig-Muller J."/>
            <person name="Dixelius C."/>
        </authorList>
    </citation>
    <scope>NUCLEOTIDE SEQUENCE</scope>
    <source>
        <tissue evidence="2">Potato root galls</tissue>
    </source>
</reference>
<organism evidence="2">
    <name type="scientific">Spongospora subterranea</name>
    <dbReference type="NCBI Taxonomy" id="70186"/>
    <lineage>
        <taxon>Eukaryota</taxon>
        <taxon>Sar</taxon>
        <taxon>Rhizaria</taxon>
        <taxon>Endomyxa</taxon>
        <taxon>Phytomyxea</taxon>
        <taxon>Plasmodiophorida</taxon>
        <taxon>Plasmodiophoridae</taxon>
        <taxon>Spongospora</taxon>
    </lineage>
</organism>
<dbReference type="AlphaFoldDB" id="A0A0H5QN25"/>
<evidence type="ECO:0000313" key="2">
    <source>
        <dbReference type="EMBL" id="CRZ03388.1"/>
    </source>
</evidence>